<keyword evidence="1" id="KW-0732">Signal</keyword>
<name>A0ABW9Z260_9HYPH</name>
<evidence type="ECO:0000256" key="1">
    <source>
        <dbReference type="SAM" id="SignalP"/>
    </source>
</evidence>
<proteinExistence type="predicted"/>
<dbReference type="Pfam" id="PF04214">
    <property type="entry name" value="DUF411"/>
    <property type="match status" value="1"/>
</dbReference>
<comment type="caution">
    <text evidence="2">The sequence shown here is derived from an EMBL/GenBank/DDBJ whole genome shotgun (WGS) entry which is preliminary data.</text>
</comment>
<dbReference type="EMBL" id="JAAAXJ010000013">
    <property type="protein sequence ID" value="NBJ26428.1"/>
    <property type="molecule type" value="Genomic_DNA"/>
</dbReference>
<dbReference type="InterPro" id="IPR007332">
    <property type="entry name" value="DUF411"/>
</dbReference>
<sequence length="161" mass="16859">MGHDRTISRRMLLAGLAASPLMGGRFALAAPSLPKMVVTKDPNCGCCTAWIEHVRAAGFDVSVVESPDVNRLKVRLGVPPALASCHTAEIGGYVIEGHVPAATIKRLLSEKPEAKGLAVPGMPVGSPGMEVPGAEPDTYEVVLFGPAGQRAYARFKGSREA</sequence>
<feature type="chain" id="PRO_5047229137" evidence="1">
    <location>
        <begin position="30"/>
        <end position="161"/>
    </location>
</feature>
<accession>A0ABW9Z260</accession>
<feature type="signal peptide" evidence="1">
    <location>
        <begin position="1"/>
        <end position="29"/>
    </location>
</feature>
<keyword evidence="3" id="KW-1185">Reference proteome</keyword>
<evidence type="ECO:0000313" key="3">
    <source>
        <dbReference type="Proteomes" id="UP000818323"/>
    </source>
</evidence>
<dbReference type="Proteomes" id="UP000818323">
    <property type="component" value="Unassembled WGS sequence"/>
</dbReference>
<gene>
    <name evidence="2" type="ORF">GR303_18970</name>
</gene>
<evidence type="ECO:0000313" key="2">
    <source>
        <dbReference type="EMBL" id="NBJ26428.1"/>
    </source>
</evidence>
<organism evidence="2 3">
    <name type="scientific">Microvirga arsenatis</name>
    <dbReference type="NCBI Taxonomy" id="2692265"/>
    <lineage>
        <taxon>Bacteria</taxon>
        <taxon>Pseudomonadati</taxon>
        <taxon>Pseudomonadota</taxon>
        <taxon>Alphaproteobacteria</taxon>
        <taxon>Hyphomicrobiales</taxon>
        <taxon>Methylobacteriaceae</taxon>
        <taxon>Microvirga</taxon>
    </lineage>
</organism>
<protein>
    <submittedName>
        <fullName evidence="2">DUF411 domain-containing protein</fullName>
    </submittedName>
</protein>
<reference evidence="2 3" key="1">
    <citation type="submission" date="2020-01" db="EMBL/GenBank/DDBJ databases">
        <title>Microvirga sp. nov., an arsenate reduction bacterium isolated from Tibet hotspring sediments.</title>
        <authorList>
            <person name="Yuan C.-G."/>
        </authorList>
    </citation>
    <scope>NUCLEOTIDE SEQUENCE [LARGE SCALE GENOMIC DNA]</scope>
    <source>
        <strain evidence="2 3">SYSU G3D203</strain>
    </source>
</reference>
<dbReference type="RefSeq" id="WP_161726068.1">
    <property type="nucleotide sequence ID" value="NZ_JAAAXI010000028.1"/>
</dbReference>